<dbReference type="SUPFAM" id="SSF53448">
    <property type="entry name" value="Nucleotide-diphospho-sugar transferases"/>
    <property type="match status" value="1"/>
</dbReference>
<name>K9EJT8_9BACE</name>
<organism evidence="2 3">
    <name type="scientific">Bacteroides oleiciplenus YIT 12058</name>
    <dbReference type="NCBI Taxonomy" id="742727"/>
    <lineage>
        <taxon>Bacteria</taxon>
        <taxon>Pseudomonadati</taxon>
        <taxon>Bacteroidota</taxon>
        <taxon>Bacteroidia</taxon>
        <taxon>Bacteroidales</taxon>
        <taxon>Bacteroidaceae</taxon>
        <taxon>Bacteroides</taxon>
    </lineage>
</organism>
<dbReference type="OrthoDB" id="6307329at2"/>
<evidence type="ECO:0000313" key="2">
    <source>
        <dbReference type="EMBL" id="EKU91212.1"/>
    </source>
</evidence>
<dbReference type="AlphaFoldDB" id="K9EJT8"/>
<dbReference type="EMBL" id="ADLF01000008">
    <property type="protein sequence ID" value="EKU91212.1"/>
    <property type="molecule type" value="Genomic_DNA"/>
</dbReference>
<dbReference type="PATRIC" id="fig|742727.4.peg.1422"/>
<dbReference type="STRING" id="742727.HMPREF9447_01402"/>
<dbReference type="RefSeq" id="WP_009128970.1">
    <property type="nucleotide sequence ID" value="NZ_JH992940.1"/>
</dbReference>
<sequence>MKPDISIVMSIYNESKFEIELAINSILSQSFSNYEFIIVNDNCRRSLNKEILDSYASLDRRIEVIHNIHNAGLAESLNTAIRRSKGKYIARMDADDISMPERLQKQYDVICQKQYDVVCTRFSRIGEDDREKTSESKDSSFFSSYQLEHDLPITSHIHHPTVMMTREIVERVGLYRGFRRSQDFDLWLRILYAKGKFYMIDEVLLLYRIRSSSISSVQKVKQKYTLEYIRKLYIERLLNGTDSFSNERYNNFLLSMIYDESKMDILIRKGDAILDSANEYIQKKKLKGYFKKIYVFISNPVYRHIYFSLIVDSFKIWILNKIK</sequence>
<dbReference type="InterPro" id="IPR029044">
    <property type="entry name" value="Nucleotide-diphossugar_trans"/>
</dbReference>
<dbReference type="eggNOG" id="COG1215">
    <property type="taxonomic scope" value="Bacteria"/>
</dbReference>
<reference evidence="2 3" key="1">
    <citation type="submission" date="2012-09" db="EMBL/GenBank/DDBJ databases">
        <title>The Genome Sequence of Bacteroides oleiciplenus YIT 12058.</title>
        <authorList>
            <consortium name="The Broad Institute Genome Sequencing Platform"/>
            <person name="Earl A."/>
            <person name="Ward D."/>
            <person name="Feldgarden M."/>
            <person name="Gevers D."/>
            <person name="Morotomi M."/>
            <person name="Walker B."/>
            <person name="Young S.K."/>
            <person name="Zeng Q."/>
            <person name="Gargeya S."/>
            <person name="Fitzgerald M."/>
            <person name="Haas B."/>
            <person name="Abouelleil A."/>
            <person name="Alvarado L."/>
            <person name="Arachchi H.M."/>
            <person name="Berlin A.M."/>
            <person name="Chapman S.B."/>
            <person name="Goldberg J."/>
            <person name="Griggs A."/>
            <person name="Gujja S."/>
            <person name="Hansen M."/>
            <person name="Howarth C."/>
            <person name="Imamovic A."/>
            <person name="Larimer J."/>
            <person name="McCowen C."/>
            <person name="Montmayeur A."/>
            <person name="Murphy C."/>
            <person name="Neiman D."/>
            <person name="Pearson M."/>
            <person name="Priest M."/>
            <person name="Roberts A."/>
            <person name="Saif S."/>
            <person name="Shea T."/>
            <person name="Sisk P."/>
            <person name="Sykes S."/>
            <person name="Wortman J."/>
            <person name="Nusbaum C."/>
            <person name="Birren B."/>
        </authorList>
    </citation>
    <scope>NUCLEOTIDE SEQUENCE [LARGE SCALE GENOMIC DNA]</scope>
    <source>
        <strain evidence="2 3">YIT 12058</strain>
    </source>
</reference>
<dbReference type="Gene3D" id="3.90.550.10">
    <property type="entry name" value="Spore Coat Polysaccharide Biosynthesis Protein SpsA, Chain A"/>
    <property type="match status" value="1"/>
</dbReference>
<dbReference type="InterPro" id="IPR001173">
    <property type="entry name" value="Glyco_trans_2-like"/>
</dbReference>
<gene>
    <name evidence="2" type="ORF">HMPREF9447_01402</name>
</gene>
<protein>
    <recommendedName>
        <fullName evidence="1">Glycosyltransferase 2-like domain-containing protein</fullName>
    </recommendedName>
</protein>
<dbReference type="GO" id="GO:0016758">
    <property type="term" value="F:hexosyltransferase activity"/>
    <property type="evidence" value="ECO:0007669"/>
    <property type="project" value="UniProtKB-ARBA"/>
</dbReference>
<evidence type="ECO:0000313" key="3">
    <source>
        <dbReference type="Proteomes" id="UP000009872"/>
    </source>
</evidence>
<comment type="caution">
    <text evidence="2">The sequence shown here is derived from an EMBL/GenBank/DDBJ whole genome shotgun (WGS) entry which is preliminary data.</text>
</comment>
<keyword evidence="3" id="KW-1185">Reference proteome</keyword>
<evidence type="ECO:0000259" key="1">
    <source>
        <dbReference type="Pfam" id="PF00535"/>
    </source>
</evidence>
<dbReference type="PANTHER" id="PTHR22916:SF3">
    <property type="entry name" value="UDP-GLCNAC:BETAGAL BETA-1,3-N-ACETYLGLUCOSAMINYLTRANSFERASE-LIKE PROTEIN 1"/>
    <property type="match status" value="1"/>
</dbReference>
<proteinExistence type="predicted"/>
<dbReference type="PANTHER" id="PTHR22916">
    <property type="entry name" value="GLYCOSYLTRANSFERASE"/>
    <property type="match status" value="1"/>
</dbReference>
<dbReference type="Proteomes" id="UP000009872">
    <property type="component" value="Unassembled WGS sequence"/>
</dbReference>
<dbReference type="Pfam" id="PF00535">
    <property type="entry name" value="Glycos_transf_2"/>
    <property type="match status" value="1"/>
</dbReference>
<feature type="domain" description="Glycosyltransferase 2-like" evidence="1">
    <location>
        <begin position="6"/>
        <end position="172"/>
    </location>
</feature>
<dbReference type="HOGENOM" id="CLU_025996_0_4_10"/>
<accession>K9EJT8</accession>